<dbReference type="AlphaFoldDB" id="A0AAD7MSK2"/>
<feature type="region of interest" description="Disordered" evidence="1">
    <location>
        <begin position="135"/>
        <end position="156"/>
    </location>
</feature>
<comment type="caution">
    <text evidence="3">The sequence shown here is derived from an EMBL/GenBank/DDBJ whole genome shotgun (WGS) entry which is preliminary data.</text>
</comment>
<organism evidence="3 4">
    <name type="scientific">Mycena metata</name>
    <dbReference type="NCBI Taxonomy" id="1033252"/>
    <lineage>
        <taxon>Eukaryota</taxon>
        <taxon>Fungi</taxon>
        <taxon>Dikarya</taxon>
        <taxon>Basidiomycota</taxon>
        <taxon>Agaricomycotina</taxon>
        <taxon>Agaricomycetes</taxon>
        <taxon>Agaricomycetidae</taxon>
        <taxon>Agaricales</taxon>
        <taxon>Marasmiineae</taxon>
        <taxon>Mycenaceae</taxon>
        <taxon>Mycena</taxon>
    </lineage>
</organism>
<evidence type="ECO:0000313" key="4">
    <source>
        <dbReference type="Proteomes" id="UP001215598"/>
    </source>
</evidence>
<feature type="signal peptide" evidence="2">
    <location>
        <begin position="1"/>
        <end position="27"/>
    </location>
</feature>
<keyword evidence="4" id="KW-1185">Reference proteome</keyword>
<sequence>MSHISTPSRPKKLLLTSLLSSITLAHASPNSCQRQPRPGLTHRAPMRRLDPRRCQRRIPHHVYRLPRCRLPSPHAGTPKPVDEPALGAERSACVGNPGKSASGSWKRVAGHLQHSAGSSGRSLMKSSIWEVAAGGGGGGKGAEVAAEGEEPVEGQCGDEGVLWVGRTAEERLTGGVGGGGEDKVTLAVQPGEGEDAVCGEGTGFYLGQDTAARMWGIWNLSPREGFASSFKFGPVGHLHISTRIRRDETNPTPNVESPKPRKVLTRT</sequence>
<feature type="region of interest" description="Disordered" evidence="1">
    <location>
        <begin position="69"/>
        <end position="107"/>
    </location>
</feature>
<feature type="region of interest" description="Disordered" evidence="1">
    <location>
        <begin position="243"/>
        <end position="267"/>
    </location>
</feature>
<name>A0AAD7MSK2_9AGAR</name>
<gene>
    <name evidence="3" type="ORF">B0H16DRAFT_1469486</name>
</gene>
<evidence type="ECO:0000256" key="2">
    <source>
        <dbReference type="SAM" id="SignalP"/>
    </source>
</evidence>
<reference evidence="3" key="1">
    <citation type="submission" date="2023-03" db="EMBL/GenBank/DDBJ databases">
        <title>Massive genome expansion in bonnet fungi (Mycena s.s.) driven by repeated elements and novel gene families across ecological guilds.</title>
        <authorList>
            <consortium name="Lawrence Berkeley National Laboratory"/>
            <person name="Harder C.B."/>
            <person name="Miyauchi S."/>
            <person name="Viragh M."/>
            <person name="Kuo A."/>
            <person name="Thoen E."/>
            <person name="Andreopoulos B."/>
            <person name="Lu D."/>
            <person name="Skrede I."/>
            <person name="Drula E."/>
            <person name="Henrissat B."/>
            <person name="Morin E."/>
            <person name="Kohler A."/>
            <person name="Barry K."/>
            <person name="LaButti K."/>
            <person name="Morin E."/>
            <person name="Salamov A."/>
            <person name="Lipzen A."/>
            <person name="Mereny Z."/>
            <person name="Hegedus B."/>
            <person name="Baldrian P."/>
            <person name="Stursova M."/>
            <person name="Weitz H."/>
            <person name="Taylor A."/>
            <person name="Grigoriev I.V."/>
            <person name="Nagy L.G."/>
            <person name="Martin F."/>
            <person name="Kauserud H."/>
        </authorList>
    </citation>
    <scope>NUCLEOTIDE SEQUENCE</scope>
    <source>
        <strain evidence="3">CBHHK182m</strain>
    </source>
</reference>
<dbReference type="EMBL" id="JARKIB010000157">
    <property type="protein sequence ID" value="KAJ7730817.1"/>
    <property type="molecule type" value="Genomic_DNA"/>
</dbReference>
<protein>
    <submittedName>
        <fullName evidence="3">Uncharacterized protein</fullName>
    </submittedName>
</protein>
<accession>A0AAD7MSK2</accession>
<evidence type="ECO:0000256" key="1">
    <source>
        <dbReference type="SAM" id="MobiDB-lite"/>
    </source>
</evidence>
<keyword evidence="2" id="KW-0732">Signal</keyword>
<dbReference type="Proteomes" id="UP001215598">
    <property type="component" value="Unassembled WGS sequence"/>
</dbReference>
<evidence type="ECO:0000313" key="3">
    <source>
        <dbReference type="EMBL" id="KAJ7730817.1"/>
    </source>
</evidence>
<proteinExistence type="predicted"/>
<feature type="chain" id="PRO_5042015871" evidence="2">
    <location>
        <begin position="28"/>
        <end position="267"/>
    </location>
</feature>